<keyword evidence="2" id="KW-0560">Oxidoreductase</keyword>
<evidence type="ECO:0000313" key="9">
    <source>
        <dbReference type="Proteomes" id="UP000553459"/>
    </source>
</evidence>
<dbReference type="CDD" id="cd13896">
    <property type="entry name" value="CuRO_3_CopA"/>
    <property type="match status" value="1"/>
</dbReference>
<feature type="domain" description="Heavy metal binding" evidence="7">
    <location>
        <begin position="29"/>
        <end position="54"/>
    </location>
</feature>
<dbReference type="Proteomes" id="UP000553459">
    <property type="component" value="Unassembled WGS sequence"/>
</dbReference>
<evidence type="ECO:0000259" key="4">
    <source>
        <dbReference type="Pfam" id="PF00394"/>
    </source>
</evidence>
<dbReference type="InterPro" id="IPR034282">
    <property type="entry name" value="CuRO_2_CopA"/>
</dbReference>
<evidence type="ECO:0000256" key="3">
    <source>
        <dbReference type="ARBA" id="ARBA00023008"/>
    </source>
</evidence>
<evidence type="ECO:0000256" key="2">
    <source>
        <dbReference type="ARBA" id="ARBA00023002"/>
    </source>
</evidence>
<feature type="domain" description="Plastocyanin-like" evidence="5">
    <location>
        <begin position="518"/>
        <end position="629"/>
    </location>
</feature>
<organism evidence="8 9">
    <name type="scientific">Elizabethkingia argenteiflava</name>
    <dbReference type="NCBI Taxonomy" id="2681556"/>
    <lineage>
        <taxon>Bacteria</taxon>
        <taxon>Pseudomonadati</taxon>
        <taxon>Bacteroidota</taxon>
        <taxon>Flavobacteriia</taxon>
        <taxon>Flavobacteriales</taxon>
        <taxon>Weeksellaceae</taxon>
        <taxon>Elizabethkingia</taxon>
    </lineage>
</organism>
<evidence type="ECO:0000259" key="6">
    <source>
        <dbReference type="Pfam" id="PF07732"/>
    </source>
</evidence>
<dbReference type="InterPro" id="IPR045800">
    <property type="entry name" value="HMBD"/>
</dbReference>
<evidence type="ECO:0000256" key="1">
    <source>
        <dbReference type="ARBA" id="ARBA00022723"/>
    </source>
</evidence>
<gene>
    <name evidence="8" type="ORF">GNY06_01125</name>
</gene>
<sequence>MRNYLLIFCVWLFIFVPAQSIPEQHSVQKYSCPMHPEIIKNQPGQCPKCGMDLVLVQEHQTTDEEAVLKRNSKHGRLHFGGKLVRYDLYVTDSMVQYTGKHAHAYAINGQLPAPTLYFTEGDMAEIHVHNRLKKENTALHWHGVMLENKEDGIPFLTQKPIKPGETYIYRFKVSQNGTYWYHSHQGLQEQMGMYGLLIFRKRGEPQTPQHIKADIPVMLSEWTDEHPHQVMRKLQMGVAQWYGIKKNSVQSYAEAIASGNFFTKLKNEWKRMEAMDISDVYYDRFLLNGQTSASYKNLKAGDKVRLRIANGGASSYFWLTYAGGKMRVVASDGNDVQPVEVDRLIVAVSETYDIEVVVPEDKSFEFRATAEDRTGDASLWLGKGTKVEAPGLKRLMLFEGMKSMNSMMKLSGDMKPMNMTMSLQQMDANEVMYPEISEEKRSATSRHLKEMMSPVRAKKHSHKNQRVDHIHSEMKGNHLALTDSFKPANENTEPITLNYNMLKSTEMTTLPSDAPVKELKFTLEGNMRRYVWTLDNKTVTETDKIKIKKGQIVRITLYNNSMMRHPMHIHGHDFRVINRYGDYAPMKNVLDMMPMETAVIEFPANQDGDWFFHCHILYHMMAGMGRIFSYEGSQPNPQLNNPKQDWKDFLKDNHMWAYTATLALESRSTHAEFRAGDTRYEFRGELHTGYTRQNGYEAELKLGRYLGKFQWLYPYIGAQSRSRYNHATKDIKTLLGQYAQHDNRHVLAVGFQYILPWLVTSDVSIDHNGKLRLQLQREDIPLSQRLRGNFMLNTDKEYRVGLSYFIQKYLQISSHYDSDMGWGAGVTFIY</sequence>
<dbReference type="PANTHER" id="PTHR11709">
    <property type="entry name" value="MULTI-COPPER OXIDASE"/>
    <property type="match status" value="1"/>
</dbReference>
<name>A0A845PVB8_9FLAO</name>
<proteinExistence type="predicted"/>
<accession>A0A845PVB8</accession>
<dbReference type="GO" id="GO:0016491">
    <property type="term" value="F:oxidoreductase activity"/>
    <property type="evidence" value="ECO:0007669"/>
    <property type="project" value="UniProtKB-KW"/>
</dbReference>
<protein>
    <submittedName>
        <fullName evidence="8">Multicopper oxidase domain-containing protein</fullName>
    </submittedName>
</protein>
<dbReference type="InterPro" id="IPR034279">
    <property type="entry name" value="CuRO_3_CopA"/>
</dbReference>
<dbReference type="Pfam" id="PF19335">
    <property type="entry name" value="HMBD"/>
    <property type="match status" value="1"/>
</dbReference>
<dbReference type="Pfam" id="PF07732">
    <property type="entry name" value="Cu-oxidase_3"/>
    <property type="match status" value="1"/>
</dbReference>
<keyword evidence="1" id="KW-0479">Metal-binding</keyword>
<dbReference type="GO" id="GO:0005507">
    <property type="term" value="F:copper ion binding"/>
    <property type="evidence" value="ECO:0007669"/>
    <property type="project" value="InterPro"/>
</dbReference>
<dbReference type="EMBL" id="JAAABJ010000148">
    <property type="protein sequence ID" value="NAW50050.1"/>
    <property type="molecule type" value="Genomic_DNA"/>
</dbReference>
<keyword evidence="9" id="KW-1185">Reference proteome</keyword>
<keyword evidence="3" id="KW-0186">Copper</keyword>
<dbReference type="CDD" id="cd13874">
    <property type="entry name" value="CuRO_2_CopA"/>
    <property type="match status" value="1"/>
</dbReference>
<dbReference type="PROSITE" id="PS00079">
    <property type="entry name" value="MULTICOPPER_OXIDASE1"/>
    <property type="match status" value="2"/>
</dbReference>
<dbReference type="Pfam" id="PF00394">
    <property type="entry name" value="Cu-oxidase"/>
    <property type="match status" value="1"/>
</dbReference>
<evidence type="ECO:0000313" key="8">
    <source>
        <dbReference type="EMBL" id="NAW50050.1"/>
    </source>
</evidence>
<dbReference type="InterPro" id="IPR011706">
    <property type="entry name" value="Cu-oxidase_C"/>
</dbReference>
<comment type="caution">
    <text evidence="8">The sequence shown here is derived from an EMBL/GenBank/DDBJ whole genome shotgun (WGS) entry which is preliminary data.</text>
</comment>
<evidence type="ECO:0000259" key="5">
    <source>
        <dbReference type="Pfam" id="PF07731"/>
    </source>
</evidence>
<dbReference type="PANTHER" id="PTHR11709:SF394">
    <property type="entry name" value="FI03373P-RELATED"/>
    <property type="match status" value="1"/>
</dbReference>
<dbReference type="InterPro" id="IPR008972">
    <property type="entry name" value="Cupredoxin"/>
</dbReference>
<evidence type="ECO:0000259" key="7">
    <source>
        <dbReference type="Pfam" id="PF19335"/>
    </source>
</evidence>
<dbReference type="InterPro" id="IPR001117">
    <property type="entry name" value="Cu-oxidase_2nd"/>
</dbReference>
<dbReference type="RefSeq" id="WP_166518431.1">
    <property type="nucleotide sequence ID" value="NZ_JAAABJ010000148.1"/>
</dbReference>
<dbReference type="AlphaFoldDB" id="A0A845PVB8"/>
<dbReference type="InterPro" id="IPR045087">
    <property type="entry name" value="Cu-oxidase_fam"/>
</dbReference>
<dbReference type="SUPFAM" id="SSF49503">
    <property type="entry name" value="Cupredoxins"/>
    <property type="match status" value="3"/>
</dbReference>
<feature type="domain" description="Plastocyanin-like" evidence="4">
    <location>
        <begin position="215"/>
        <end position="369"/>
    </location>
</feature>
<dbReference type="InterPro" id="IPR002355">
    <property type="entry name" value="Cu_oxidase_Cu_BS"/>
</dbReference>
<dbReference type="Pfam" id="PF07731">
    <property type="entry name" value="Cu-oxidase_2"/>
    <property type="match status" value="1"/>
</dbReference>
<reference evidence="8 9" key="1">
    <citation type="submission" date="2019-11" db="EMBL/GenBank/DDBJ databases">
        <title>Characterization of Elizabethkingia argenteiflava sp. nov., isolated from inner surface of Soybean Pods.</title>
        <authorList>
            <person name="Mo S."/>
        </authorList>
    </citation>
    <scope>NUCLEOTIDE SEQUENCE [LARGE SCALE GENOMIC DNA]</scope>
    <source>
        <strain evidence="8 9">YB22</strain>
    </source>
</reference>
<dbReference type="Gene3D" id="2.60.40.420">
    <property type="entry name" value="Cupredoxins - blue copper proteins"/>
    <property type="match status" value="3"/>
</dbReference>
<dbReference type="InterPro" id="IPR011707">
    <property type="entry name" value="Cu-oxidase-like_N"/>
</dbReference>
<feature type="domain" description="Plastocyanin-like" evidence="6">
    <location>
        <begin position="91"/>
        <end position="202"/>
    </location>
</feature>
<dbReference type="InterPro" id="IPR033138">
    <property type="entry name" value="Cu_oxidase_CS"/>
</dbReference>
<dbReference type="PROSITE" id="PS00080">
    <property type="entry name" value="MULTICOPPER_OXIDASE2"/>
    <property type="match status" value="1"/>
</dbReference>